<evidence type="ECO:0000313" key="2">
    <source>
        <dbReference type="EMBL" id="MEU2267182.1"/>
    </source>
</evidence>
<dbReference type="EMBL" id="JBEYBN010000013">
    <property type="protein sequence ID" value="MEU2267182.1"/>
    <property type="molecule type" value="Genomic_DNA"/>
</dbReference>
<dbReference type="Proteomes" id="UP001550603">
    <property type="component" value="Unassembled WGS sequence"/>
</dbReference>
<accession>A0ABV2XT64</accession>
<evidence type="ECO:0008006" key="4">
    <source>
        <dbReference type="Google" id="ProtNLM"/>
    </source>
</evidence>
<evidence type="ECO:0000256" key="1">
    <source>
        <dbReference type="SAM" id="Coils"/>
    </source>
</evidence>
<keyword evidence="3" id="KW-1185">Reference proteome</keyword>
<gene>
    <name evidence="2" type="ORF">ABZ568_12330</name>
</gene>
<reference evidence="2 3" key="1">
    <citation type="submission" date="2024-06" db="EMBL/GenBank/DDBJ databases">
        <title>The Natural Products Discovery Center: Release of the First 8490 Sequenced Strains for Exploring Actinobacteria Biosynthetic Diversity.</title>
        <authorList>
            <person name="Kalkreuter E."/>
            <person name="Kautsar S.A."/>
            <person name="Yang D."/>
            <person name="Bader C.D."/>
            <person name="Teijaro C.N."/>
            <person name="Fluegel L."/>
            <person name="Davis C.M."/>
            <person name="Simpson J.R."/>
            <person name="Lauterbach L."/>
            <person name="Steele A.D."/>
            <person name="Gui C."/>
            <person name="Meng S."/>
            <person name="Li G."/>
            <person name="Viehrig K."/>
            <person name="Ye F."/>
            <person name="Su P."/>
            <person name="Kiefer A.F."/>
            <person name="Nichols A."/>
            <person name="Cepeda A.J."/>
            <person name="Yan W."/>
            <person name="Fan B."/>
            <person name="Jiang Y."/>
            <person name="Adhikari A."/>
            <person name="Zheng C.-J."/>
            <person name="Schuster L."/>
            <person name="Cowan T.M."/>
            <person name="Smanski M.J."/>
            <person name="Chevrette M.G."/>
            <person name="De Carvalho L.P.S."/>
            <person name="Shen B."/>
        </authorList>
    </citation>
    <scope>NUCLEOTIDE SEQUENCE [LARGE SCALE GENOMIC DNA]</scope>
    <source>
        <strain evidence="2 3">NPDC019583</strain>
    </source>
</reference>
<organism evidence="2 3">
    <name type="scientific">Streptomyces olindensis</name>
    <dbReference type="NCBI Taxonomy" id="358823"/>
    <lineage>
        <taxon>Bacteria</taxon>
        <taxon>Bacillati</taxon>
        <taxon>Actinomycetota</taxon>
        <taxon>Actinomycetes</taxon>
        <taxon>Kitasatosporales</taxon>
        <taxon>Streptomycetaceae</taxon>
        <taxon>Streptomyces</taxon>
    </lineage>
</organism>
<evidence type="ECO:0000313" key="3">
    <source>
        <dbReference type="Proteomes" id="UP001550603"/>
    </source>
</evidence>
<comment type="caution">
    <text evidence="2">The sequence shown here is derived from an EMBL/GenBank/DDBJ whole genome shotgun (WGS) entry which is preliminary data.</text>
</comment>
<keyword evidence="1" id="KW-0175">Coiled coil</keyword>
<dbReference type="RefSeq" id="WP_359788085.1">
    <property type="nucleotide sequence ID" value="NZ_JBEYBN010000013.1"/>
</dbReference>
<name>A0ABV2XT64_9ACTN</name>
<feature type="coiled-coil region" evidence="1">
    <location>
        <begin position="91"/>
        <end position="125"/>
    </location>
</feature>
<proteinExistence type="predicted"/>
<protein>
    <recommendedName>
        <fullName evidence="4">Transposase</fullName>
    </recommendedName>
</protein>
<sequence>MRQPLIERQRYAVTFQSKLSPEKRAELADLVIAGTKTVLELSIEYEVPRRTVNGWVHKRKQQLGIPGSTHGGDRTLPPAALRRVAKEKEGRVAAERRAESYRSELEDTKTQLERLVETLNGMQITLEYYMGQRPLAGAAAQ</sequence>